<name>A0A481Z0V9_9VIRU</name>
<evidence type="ECO:0000313" key="3">
    <source>
        <dbReference type="EMBL" id="QBK88707.1"/>
    </source>
</evidence>
<proteinExistence type="predicted"/>
<accession>A0A481Z0V9</accession>
<dbReference type="InterPro" id="IPR000477">
    <property type="entry name" value="RT_dom"/>
</dbReference>
<dbReference type="PANTHER" id="PTHR47027:SF20">
    <property type="entry name" value="REVERSE TRANSCRIPTASE-LIKE PROTEIN WITH RNA-DIRECTED DNA POLYMERASE DOMAIN"/>
    <property type="match status" value="1"/>
</dbReference>
<reference evidence="3" key="1">
    <citation type="journal article" date="2019" name="MBio">
        <title>Virus Genomes from Deep Sea Sediments Expand the Ocean Megavirome and Support Independent Origins of Viral Gigantism.</title>
        <authorList>
            <person name="Backstrom D."/>
            <person name="Yutin N."/>
            <person name="Jorgensen S.L."/>
            <person name="Dharamshi J."/>
            <person name="Homa F."/>
            <person name="Zaremba-Niedwiedzka K."/>
            <person name="Spang A."/>
            <person name="Wolf Y.I."/>
            <person name="Koonin E.V."/>
            <person name="Ettema T.J."/>
        </authorList>
    </citation>
    <scope>NUCLEOTIDE SEQUENCE</scope>
</reference>
<evidence type="ECO:0000259" key="2">
    <source>
        <dbReference type="PROSITE" id="PS50878"/>
    </source>
</evidence>
<keyword evidence="3" id="KW-0548">Nucleotidyltransferase</keyword>
<dbReference type="SUPFAM" id="SSF56672">
    <property type="entry name" value="DNA/RNA polymerases"/>
    <property type="match status" value="1"/>
</dbReference>
<organism evidence="3">
    <name type="scientific">Mimivirus LCMiAC01</name>
    <dbReference type="NCBI Taxonomy" id="2506608"/>
    <lineage>
        <taxon>Viruses</taxon>
        <taxon>Varidnaviria</taxon>
        <taxon>Bamfordvirae</taxon>
        <taxon>Nucleocytoviricota</taxon>
        <taxon>Megaviricetes</taxon>
        <taxon>Imitervirales</taxon>
        <taxon>Mimiviridae</taxon>
        <taxon>Klosneuvirinae</taxon>
    </lineage>
</organism>
<dbReference type="GO" id="GO:0003964">
    <property type="term" value="F:RNA-directed DNA polymerase activity"/>
    <property type="evidence" value="ECO:0007669"/>
    <property type="project" value="UniProtKB-KW"/>
</dbReference>
<protein>
    <submittedName>
        <fullName evidence="3">Reverse transcriptase</fullName>
    </submittedName>
</protein>
<evidence type="ECO:0000256" key="1">
    <source>
        <dbReference type="SAM" id="MobiDB-lite"/>
    </source>
</evidence>
<dbReference type="PROSITE" id="PS50878">
    <property type="entry name" value="RT_POL"/>
    <property type="match status" value="1"/>
</dbReference>
<gene>
    <name evidence="3" type="ORF">LCMiAC01_03850</name>
</gene>
<dbReference type="EMBL" id="MK500395">
    <property type="protein sequence ID" value="QBK88707.1"/>
    <property type="molecule type" value="Genomic_DNA"/>
</dbReference>
<dbReference type="Gene3D" id="3.30.70.270">
    <property type="match status" value="1"/>
</dbReference>
<feature type="region of interest" description="Disordered" evidence="1">
    <location>
        <begin position="28"/>
        <end position="53"/>
    </location>
</feature>
<keyword evidence="3" id="KW-0695">RNA-directed DNA polymerase</keyword>
<feature type="compositionally biased region" description="Basic and acidic residues" evidence="1">
    <location>
        <begin position="108"/>
        <end position="125"/>
    </location>
</feature>
<dbReference type="PANTHER" id="PTHR47027">
    <property type="entry name" value="REVERSE TRANSCRIPTASE DOMAIN-CONTAINING PROTEIN"/>
    <property type="match status" value="1"/>
</dbReference>
<dbReference type="InterPro" id="IPR043502">
    <property type="entry name" value="DNA/RNA_pol_sf"/>
</dbReference>
<sequence length="710" mass="80419">MGNFLSAEGITTVANGLDGYSLEVKFKAPGEENPSTGQVVEPVSDPKPVPAPIRRSCVAGINIIDDTMKPQQSTTKQSTTKQSITKQSTTSQPTTSQPTTSQPTTEQKPTEQKPTEQKPTEEKIVLDMNKLDTVALSKLVSYAKQNRPKKLAVEDDYQTRIAGVDLVNRKLIPMNMEFRDKISKVLDPYTPPEGVPYKKKYVRYVKPQFGLDQVIALNSTGKKDNLGVLDVGTIPKPTTPFNVTNITPDEFTNSFRDPAMNMDMLGISKKILIKLPRYHKVRFVNCYNKLFNGTDSVADISFARSSFIYKDAKKGPKDDIKSFRQIMAIPNSVSHFHRILALRLNEYLDKNNYVDKSIQKGGVSGIKFGILEQIYKVKEAIKNANTYNKSACVMFLDISNAFGNLNVGKLADVMKKYHIPDVFINYIKTYYANFKYYVHSKNLNSDLLDWGDGLIQGCPLSPILFVLSLNYVLKYIDNKYKKDCGYTLSTAKILLTGYIDDICIVANSMKNLKKVFDDMKSKFAALGLPLNVSKCAIMKIFPIEDGTVIPDVPVVEHYKYLGEYISSNGDYAKSYKDFLRDLGKRLNQIERSHHRNDDRVTSFCTQMLPWIQRKMLAMYDLSRDDRYKVVSLIKRYMTKWGGNYANIKVFNFIFDILAKSEDNVITNMKHNTKIDEELRTDVAMANHVMQDASIEVGYDTINKKPVITQN</sequence>
<dbReference type="Pfam" id="PF00078">
    <property type="entry name" value="RVT_1"/>
    <property type="match status" value="1"/>
</dbReference>
<feature type="region of interest" description="Disordered" evidence="1">
    <location>
        <begin position="66"/>
        <end position="125"/>
    </location>
</feature>
<dbReference type="InterPro" id="IPR043128">
    <property type="entry name" value="Rev_trsase/Diguanyl_cyclase"/>
</dbReference>
<feature type="compositionally biased region" description="Low complexity" evidence="1">
    <location>
        <begin position="69"/>
        <end position="107"/>
    </location>
</feature>
<feature type="domain" description="Reverse transcriptase" evidence="2">
    <location>
        <begin position="296"/>
        <end position="565"/>
    </location>
</feature>
<keyword evidence="3" id="KW-0808">Transferase</keyword>
<dbReference type="CDD" id="cd01650">
    <property type="entry name" value="RT_nLTR_like"/>
    <property type="match status" value="1"/>
</dbReference>